<dbReference type="PANTHER" id="PTHR16222:SF34">
    <property type="entry name" value="ADP-RIBOSYLGLYCOHYDROLASE"/>
    <property type="match status" value="1"/>
</dbReference>
<dbReference type="Gene3D" id="1.10.4080.10">
    <property type="entry name" value="ADP-ribosylation/Crystallin J1"/>
    <property type="match status" value="1"/>
</dbReference>
<accession>A0ABV7FHP1</accession>
<organism evidence="1 2">
    <name type="scientific">Cellvibrio fontiphilus</name>
    <dbReference type="NCBI Taxonomy" id="1815559"/>
    <lineage>
        <taxon>Bacteria</taxon>
        <taxon>Pseudomonadati</taxon>
        <taxon>Pseudomonadota</taxon>
        <taxon>Gammaproteobacteria</taxon>
        <taxon>Cellvibrionales</taxon>
        <taxon>Cellvibrionaceae</taxon>
        <taxon>Cellvibrio</taxon>
    </lineage>
</organism>
<reference evidence="2" key="1">
    <citation type="journal article" date="2019" name="Int. J. Syst. Evol. Microbiol.">
        <title>The Global Catalogue of Microorganisms (GCM) 10K type strain sequencing project: providing services to taxonomists for standard genome sequencing and annotation.</title>
        <authorList>
            <consortium name="The Broad Institute Genomics Platform"/>
            <consortium name="The Broad Institute Genome Sequencing Center for Infectious Disease"/>
            <person name="Wu L."/>
            <person name="Ma J."/>
        </authorList>
    </citation>
    <scope>NUCLEOTIDE SEQUENCE [LARGE SCALE GENOMIC DNA]</scope>
    <source>
        <strain evidence="2">KCTC 52237</strain>
    </source>
</reference>
<evidence type="ECO:0000313" key="2">
    <source>
        <dbReference type="Proteomes" id="UP001595555"/>
    </source>
</evidence>
<dbReference type="InterPro" id="IPR050792">
    <property type="entry name" value="ADP-ribosylglycohydrolase"/>
</dbReference>
<dbReference type="SUPFAM" id="SSF101478">
    <property type="entry name" value="ADP-ribosylglycohydrolase"/>
    <property type="match status" value="1"/>
</dbReference>
<name>A0ABV7FHP1_9GAMM</name>
<gene>
    <name evidence="1" type="ORF">ACFODX_11895</name>
</gene>
<comment type="caution">
    <text evidence="1">The sequence shown here is derived from an EMBL/GenBank/DDBJ whole genome shotgun (WGS) entry which is preliminary data.</text>
</comment>
<dbReference type="Proteomes" id="UP001595555">
    <property type="component" value="Unassembled WGS sequence"/>
</dbReference>
<proteinExistence type="predicted"/>
<protein>
    <submittedName>
        <fullName evidence="1">ADP-ribosylglycohydrolase family protein</fullName>
    </submittedName>
</protein>
<keyword evidence="2" id="KW-1185">Reference proteome</keyword>
<evidence type="ECO:0000313" key="1">
    <source>
        <dbReference type="EMBL" id="MFC3116263.1"/>
    </source>
</evidence>
<sequence>MNSPVPESRLVAALQNSLVADALAMPVHWFYNPLDIYRAFPGGIQKFEAAPQYHPSSIMNLHSTNGGGRGSQQAGEAVQVVGDIILKGKRQYWGVANQHYHRGLPAGENTLNAYCLRLVIRCLSANKGCYDPALFLRRYIEFMTADSPQHPDTYAESFHRGFFANLAKGVAPERCGAVTHDTASVGGLVMIAPIALAGLLHERDLAQVQAVCRLHLQFTHPDKHLAQVCDAYVALIDGLLFGKGDARELIAAAARHSAGIDPAQLVQRYSDDNQVVGGKFSRACYIEDSWPSLLYLAWKYMDNPRQALLVNANLGGDNCHRGAVLGVILGLASGAGLGDWFSQLEQARAIEVELSNLMLALKSPD</sequence>
<dbReference type="PANTHER" id="PTHR16222">
    <property type="entry name" value="ADP-RIBOSYLGLYCOHYDROLASE"/>
    <property type="match status" value="1"/>
</dbReference>
<dbReference type="InterPro" id="IPR005502">
    <property type="entry name" value="Ribosyl_crysJ1"/>
</dbReference>
<dbReference type="InterPro" id="IPR036705">
    <property type="entry name" value="Ribosyl_crysJ1_sf"/>
</dbReference>
<dbReference type="Pfam" id="PF03747">
    <property type="entry name" value="ADP_ribosyl_GH"/>
    <property type="match status" value="1"/>
</dbReference>
<dbReference type="EMBL" id="JBHRTF010000004">
    <property type="protein sequence ID" value="MFC3116263.1"/>
    <property type="molecule type" value="Genomic_DNA"/>
</dbReference>
<dbReference type="RefSeq" id="WP_378119354.1">
    <property type="nucleotide sequence ID" value="NZ_JBHRTF010000004.1"/>
</dbReference>